<keyword evidence="2" id="KW-0689">Ribosomal protein</keyword>
<evidence type="ECO:0000313" key="4">
    <source>
        <dbReference type="WBParaSite" id="SRAE_1000034100.1"/>
    </source>
</evidence>
<name>A0A090KXC3_STRRB</name>
<proteinExistence type="inferred from homology"/>
<protein>
    <submittedName>
        <fullName evidence="2 4">28S ribosomal protein S2, mitochondrial</fullName>
    </submittedName>
</protein>
<dbReference type="OrthoDB" id="2320368at2759"/>
<dbReference type="Proteomes" id="UP000035682">
    <property type="component" value="Unplaced"/>
</dbReference>
<keyword evidence="3" id="KW-1185">Reference proteome</keyword>
<organism evidence="2">
    <name type="scientific">Strongyloides ratti</name>
    <name type="common">Parasitic roundworm</name>
    <dbReference type="NCBI Taxonomy" id="34506"/>
    <lineage>
        <taxon>Eukaryota</taxon>
        <taxon>Metazoa</taxon>
        <taxon>Ecdysozoa</taxon>
        <taxon>Nematoda</taxon>
        <taxon>Chromadorea</taxon>
        <taxon>Rhabditida</taxon>
        <taxon>Tylenchina</taxon>
        <taxon>Panagrolaimomorpha</taxon>
        <taxon>Strongyloidoidea</taxon>
        <taxon>Strongyloididae</taxon>
        <taxon>Strongyloides</taxon>
    </lineage>
</organism>
<dbReference type="InterPro" id="IPR001865">
    <property type="entry name" value="Ribosomal_uS2"/>
</dbReference>
<reference evidence="3" key="2">
    <citation type="submission" date="2014-09" db="EMBL/GenBank/DDBJ databases">
        <authorList>
            <person name="Martin A.A."/>
        </authorList>
    </citation>
    <scope>NUCLEOTIDE SEQUENCE</scope>
    <source>
        <strain evidence="3">ED321</strain>
    </source>
</reference>
<gene>
    <name evidence="2 4 5" type="ORF">SRAE_1000034100</name>
</gene>
<dbReference type="WBParaSite" id="SRAE_1000034100.1">
    <property type="protein sequence ID" value="SRAE_1000034100.1"/>
    <property type="gene ID" value="WBGene00256936"/>
</dbReference>
<dbReference type="GO" id="GO:0006412">
    <property type="term" value="P:translation"/>
    <property type="evidence" value="ECO:0007669"/>
    <property type="project" value="InterPro"/>
</dbReference>
<dbReference type="CDD" id="cd01425">
    <property type="entry name" value="RPS2"/>
    <property type="match status" value="1"/>
</dbReference>
<dbReference type="PANTHER" id="PTHR12534:SF0">
    <property type="entry name" value="SMALL RIBOSOMAL SUBUNIT PROTEIN US2M"/>
    <property type="match status" value="1"/>
</dbReference>
<comment type="similarity">
    <text evidence="1">Belongs to the universal ribosomal protein uS2 family.</text>
</comment>
<dbReference type="RefSeq" id="XP_024501268.1">
    <property type="nucleotide sequence ID" value="XM_024647162.1"/>
</dbReference>
<dbReference type="PRINTS" id="PR00395">
    <property type="entry name" value="RIBOSOMALS2"/>
</dbReference>
<accession>A0A090KXC3</accession>
<evidence type="ECO:0000313" key="2">
    <source>
        <dbReference type="EMBL" id="CEF62066.1"/>
    </source>
</evidence>
<dbReference type="CTD" id="36374431"/>
<dbReference type="WormBase" id="SRAE_1000034100">
    <property type="protein sequence ID" value="SRP05471"/>
    <property type="gene ID" value="WBGene00256936"/>
</dbReference>
<dbReference type="GO" id="GO:0003735">
    <property type="term" value="F:structural constituent of ribosome"/>
    <property type="evidence" value="ECO:0007669"/>
    <property type="project" value="InterPro"/>
</dbReference>
<reference evidence="2" key="1">
    <citation type="submission" date="2014-09" db="EMBL/GenBank/DDBJ databases">
        <authorList>
            <person name="Aslett A.Martin."/>
        </authorList>
    </citation>
    <scope>NUCLEOTIDE SEQUENCE</scope>
    <source>
        <strain evidence="2">ED321 Heterogonic</strain>
    </source>
</reference>
<dbReference type="GeneID" id="36374431"/>
<dbReference type="Gene3D" id="3.40.50.10490">
    <property type="entry name" value="Glucose-6-phosphate isomerase like protein, domain 1"/>
    <property type="match status" value="1"/>
</dbReference>
<dbReference type="eggNOG" id="KOG0832">
    <property type="taxonomic scope" value="Eukaryota"/>
</dbReference>
<evidence type="ECO:0000313" key="3">
    <source>
        <dbReference type="Proteomes" id="UP000035682"/>
    </source>
</evidence>
<dbReference type="Pfam" id="PF00318">
    <property type="entry name" value="Ribosomal_S2"/>
    <property type="match status" value="1"/>
</dbReference>
<dbReference type="EMBL" id="LN609528">
    <property type="protein sequence ID" value="CEF62066.1"/>
    <property type="molecule type" value="Genomic_DNA"/>
</dbReference>
<reference evidence="4" key="3">
    <citation type="submission" date="2020-12" db="UniProtKB">
        <authorList>
            <consortium name="WormBaseParasite"/>
        </authorList>
    </citation>
    <scope>IDENTIFICATION</scope>
</reference>
<dbReference type="AlphaFoldDB" id="A0A090KXC3"/>
<sequence>MLHIEKISKEIGQYCHTRKWQEGTLTNINTLFGSPVRVPDVIVFTTTLTSILETHPAVIEAAKMAIPTIAICDSNSDPNYITYPIPGNDDTAFAVRYYMKLFREAVIRGQNQRKLDQEKGKNLDNLFIVISCSSKCINLYII</sequence>
<dbReference type="GO" id="GO:0005763">
    <property type="term" value="C:mitochondrial small ribosomal subunit"/>
    <property type="evidence" value="ECO:0007669"/>
    <property type="project" value="TreeGrafter"/>
</dbReference>
<dbReference type="STRING" id="34506.A0A090KXC3"/>
<dbReference type="SUPFAM" id="SSF52313">
    <property type="entry name" value="Ribosomal protein S2"/>
    <property type="match status" value="1"/>
</dbReference>
<evidence type="ECO:0000313" key="5">
    <source>
        <dbReference type="WormBase" id="SRAE_1000034100"/>
    </source>
</evidence>
<dbReference type="OMA" id="SARFMEP"/>
<evidence type="ECO:0000256" key="1">
    <source>
        <dbReference type="ARBA" id="ARBA00006242"/>
    </source>
</evidence>
<dbReference type="PANTHER" id="PTHR12534">
    <property type="entry name" value="30S RIBOSOMAL PROTEIN S2 PROKARYOTIC AND ORGANELLAR"/>
    <property type="match status" value="1"/>
</dbReference>
<dbReference type="InterPro" id="IPR023591">
    <property type="entry name" value="Ribosomal_uS2_flav_dom_sf"/>
</dbReference>
<keyword evidence="2" id="KW-0687">Ribonucleoprotein</keyword>
<dbReference type="InterPro" id="IPR005706">
    <property type="entry name" value="Ribosomal_uS2_bac/mit/plastid"/>
</dbReference>